<evidence type="ECO:0000313" key="6">
    <source>
        <dbReference type="Ensembl" id="ENSCMIP00000039911.1"/>
    </source>
</evidence>
<evidence type="ECO:0000313" key="7">
    <source>
        <dbReference type="Proteomes" id="UP000314986"/>
    </source>
</evidence>
<dbReference type="GO" id="GO:0008017">
    <property type="term" value="F:microtubule binding"/>
    <property type="evidence" value="ECO:0007669"/>
    <property type="project" value="TreeGrafter"/>
</dbReference>
<reference evidence="7" key="1">
    <citation type="journal article" date="2006" name="Science">
        <title>Ancient noncoding elements conserved in the human genome.</title>
        <authorList>
            <person name="Venkatesh B."/>
            <person name="Kirkness E.F."/>
            <person name="Loh Y.H."/>
            <person name="Halpern A.L."/>
            <person name="Lee A.P."/>
            <person name="Johnson J."/>
            <person name="Dandona N."/>
            <person name="Viswanathan L.D."/>
            <person name="Tay A."/>
            <person name="Venter J.C."/>
            <person name="Strausberg R.L."/>
            <person name="Brenner S."/>
        </authorList>
    </citation>
    <scope>NUCLEOTIDE SEQUENCE [LARGE SCALE GENOMIC DNA]</scope>
</reference>
<dbReference type="InterPro" id="IPR022110">
    <property type="entry name" value="CASC1_C"/>
</dbReference>
<evidence type="ECO:0000256" key="3">
    <source>
        <dbReference type="SAM" id="MobiDB-lite"/>
    </source>
</evidence>
<feature type="compositionally biased region" description="Basic and acidic residues" evidence="3">
    <location>
        <begin position="191"/>
        <end position="203"/>
    </location>
</feature>
<reference evidence="6" key="5">
    <citation type="submission" date="2025-09" db="UniProtKB">
        <authorList>
            <consortium name="Ensembl"/>
        </authorList>
    </citation>
    <scope>IDENTIFICATION</scope>
</reference>
<evidence type="ECO:0000259" key="5">
    <source>
        <dbReference type="Pfam" id="PF15927"/>
    </source>
</evidence>
<feature type="region of interest" description="Disordered" evidence="3">
    <location>
        <begin position="191"/>
        <end position="234"/>
    </location>
</feature>
<dbReference type="Pfam" id="PF15927">
    <property type="entry name" value="Casc1_N"/>
    <property type="match status" value="1"/>
</dbReference>
<evidence type="ECO:0000256" key="1">
    <source>
        <dbReference type="ARBA" id="ARBA00024332"/>
    </source>
</evidence>
<dbReference type="PRINTS" id="PR02043">
    <property type="entry name" value="CANCERSCCP1"/>
</dbReference>
<dbReference type="InParanoid" id="A0A4W3JKF7"/>
<feature type="domain" description="CASC1 C-terminal" evidence="4">
    <location>
        <begin position="406"/>
        <end position="605"/>
    </location>
</feature>
<keyword evidence="7" id="KW-1185">Reference proteome</keyword>
<dbReference type="OMA" id="FTRCEKT"/>
<dbReference type="Proteomes" id="UP000314986">
    <property type="component" value="Unassembled WGS sequence"/>
</dbReference>
<dbReference type="GO" id="GO:0048487">
    <property type="term" value="F:beta-tubulin binding"/>
    <property type="evidence" value="ECO:0007669"/>
    <property type="project" value="TreeGrafter"/>
</dbReference>
<dbReference type="Pfam" id="PF12366">
    <property type="entry name" value="Casc1_C"/>
    <property type="match status" value="1"/>
</dbReference>
<name>A0A4W3JKF7_CALMI</name>
<dbReference type="STRING" id="7868.ENSCMIP00000039911"/>
<proteinExistence type="inferred from homology"/>
<feature type="domain" description="IC97/Casc1 N-terminal" evidence="5">
    <location>
        <begin position="1"/>
        <end position="126"/>
    </location>
</feature>
<organism evidence="6 7">
    <name type="scientific">Callorhinchus milii</name>
    <name type="common">Ghost shark</name>
    <dbReference type="NCBI Taxonomy" id="7868"/>
    <lineage>
        <taxon>Eukaryota</taxon>
        <taxon>Metazoa</taxon>
        <taxon>Chordata</taxon>
        <taxon>Craniata</taxon>
        <taxon>Vertebrata</taxon>
        <taxon>Chondrichthyes</taxon>
        <taxon>Holocephali</taxon>
        <taxon>Chimaeriformes</taxon>
        <taxon>Callorhinchidae</taxon>
        <taxon>Callorhinchus</taxon>
    </lineage>
</organism>
<protein>
    <recommendedName>
        <fullName evidence="2">Dynein axonemal intermediate chain 7</fullName>
    </recommendedName>
</protein>
<dbReference type="PANTHER" id="PTHR20929">
    <property type="entry name" value="LUNG ADENOMA SUSCEPTIBILITY 1-RELATED"/>
    <property type="match status" value="1"/>
</dbReference>
<dbReference type="GO" id="GO:0005930">
    <property type="term" value="C:axoneme"/>
    <property type="evidence" value="ECO:0007669"/>
    <property type="project" value="TreeGrafter"/>
</dbReference>
<dbReference type="InterPro" id="IPR023247">
    <property type="entry name" value="IC97/Dnai7-like"/>
</dbReference>
<dbReference type="Ensembl" id="ENSCMIT00000040482.1">
    <property type="protein sequence ID" value="ENSCMIP00000039911.1"/>
    <property type="gene ID" value="ENSCMIG00000016692.1"/>
</dbReference>
<dbReference type="PANTHER" id="PTHR20929:SF11">
    <property type="entry name" value="DYNEIN AXONEMAL INTERMEDIATE CHAIN 7"/>
    <property type="match status" value="1"/>
</dbReference>
<reference evidence="7" key="3">
    <citation type="journal article" date="2014" name="Nature">
        <title>Elephant shark genome provides unique insights into gnathostome evolution.</title>
        <authorList>
            <consortium name="International Elephant Shark Genome Sequencing Consortium"/>
            <person name="Venkatesh B."/>
            <person name="Lee A.P."/>
            <person name="Ravi V."/>
            <person name="Maurya A.K."/>
            <person name="Lian M.M."/>
            <person name="Swann J.B."/>
            <person name="Ohta Y."/>
            <person name="Flajnik M.F."/>
            <person name="Sutoh Y."/>
            <person name="Kasahara M."/>
            <person name="Hoon S."/>
            <person name="Gangu V."/>
            <person name="Roy S.W."/>
            <person name="Irimia M."/>
            <person name="Korzh V."/>
            <person name="Kondrychyn I."/>
            <person name="Lim Z.W."/>
            <person name="Tay B.H."/>
            <person name="Tohari S."/>
            <person name="Kong K.W."/>
            <person name="Ho S."/>
            <person name="Lorente-Galdos B."/>
            <person name="Quilez J."/>
            <person name="Marques-Bonet T."/>
            <person name="Raney B.J."/>
            <person name="Ingham P.W."/>
            <person name="Tay A."/>
            <person name="Hillier L.W."/>
            <person name="Minx P."/>
            <person name="Boehm T."/>
            <person name="Wilson R.K."/>
            <person name="Brenner S."/>
            <person name="Warren W.C."/>
        </authorList>
    </citation>
    <scope>NUCLEOTIDE SEQUENCE [LARGE SCALE GENOMIC DNA]</scope>
</reference>
<reference evidence="6" key="4">
    <citation type="submission" date="2025-08" db="UniProtKB">
        <authorList>
            <consortium name="Ensembl"/>
        </authorList>
    </citation>
    <scope>IDENTIFICATION</scope>
</reference>
<feature type="compositionally biased region" description="Basic and acidic residues" evidence="3">
    <location>
        <begin position="221"/>
        <end position="234"/>
    </location>
</feature>
<evidence type="ECO:0000259" key="4">
    <source>
        <dbReference type="Pfam" id="PF12366"/>
    </source>
</evidence>
<accession>A0A4W3JKF7</accession>
<comment type="similarity">
    <text evidence="1">Belongs to the DNAI7 family.</text>
</comment>
<dbReference type="GeneTree" id="ENSGT00390000004708"/>
<reference evidence="7" key="2">
    <citation type="journal article" date="2007" name="PLoS Biol.">
        <title>Survey sequencing and comparative analysis of the elephant shark (Callorhinchus milii) genome.</title>
        <authorList>
            <person name="Venkatesh B."/>
            <person name="Kirkness E.F."/>
            <person name="Loh Y.H."/>
            <person name="Halpern A.L."/>
            <person name="Lee A.P."/>
            <person name="Johnson J."/>
            <person name="Dandona N."/>
            <person name="Viswanathan L.D."/>
            <person name="Tay A."/>
            <person name="Venter J.C."/>
            <person name="Strausberg R.L."/>
            <person name="Brenner S."/>
        </authorList>
    </citation>
    <scope>NUCLEOTIDE SEQUENCE [LARGE SCALE GENOMIC DNA]</scope>
</reference>
<evidence type="ECO:0000256" key="2">
    <source>
        <dbReference type="ARBA" id="ARBA00024414"/>
    </source>
</evidence>
<sequence>MRCDGTPDPAILDEINTFINLSAENPMVEIKFLLEECRTILKLINELESLLIDTPASEMDSPIVLQHQRTIVYLQELVSQKNDKVTEYFLQNAVSLVDIETGNMQEVVGDENVTQCVWANLNKNPRFKGYDFQEAKMEFELPKALTMCDIAVRIMHVHYDHLTCLEPVCQMLTNSNTKVKVGVHATFEENMHADNELSDDDTKQTTQSDKSKQLLSVSSPDDTKSQTPSKEKVNGIRDVKTPTLEAEIISNGLITPSPTDREKHLLPHLPVGMGVTPPMSQHVTPPQSRPLTPPIDLEDGFTADLNEYTPLGGVFYFDVLKLPPQPTFINGWTIVQVSDTGLQMYPYPSERVRQTNSNIGTDIPEEREGEIILPSLPAGIRVQLPNTAMFFEQPTPARWNPAANCWVLDGISNIQFDEEEKTLGFKMDTFNIFTMLQRAHVNMPFKSWLLRPTATTEAMFTVVAIYVEVNIVIQVKGLCRLNPLPEDPESEDPPETDNLAHIRGKWMSASSLMYALKNSGLNIFPGYESDAYVEINAKHKQLELDTYIQMALVASTIGFKSSKWNSESGENDILLQATEHLQDAALNDGDWSLLLLTPDRSNKLKMKESDETYSKDIAENSNFYSNLYHTVMGESSEATAQRIRYSDHLFIDSVHKLLCGSKMLTYTNIIN</sequence>
<dbReference type="InterPro" id="IPR031826">
    <property type="entry name" value="IC97/Casc1_N"/>
</dbReference>
<dbReference type="AlphaFoldDB" id="A0A4W3JKF7"/>